<gene>
    <name evidence="8" type="primary">fmt</name>
    <name evidence="11" type="ORF">BAA01_12980</name>
</gene>
<dbReference type="CDD" id="cd08646">
    <property type="entry name" value="FMT_core_Met-tRNA-FMT_N"/>
    <property type="match status" value="1"/>
</dbReference>
<sequence length="314" mass="35001">MSVRVLFMGTPDFAVPVLEALVHSPYEVIGVVTQPDRPKGRKKALTPPPVKQAAVRYGLPVLQPERIRGEEACQSILDMQPDLIVTAAYGQLLPTPILHAPRYGCINVHASLLPKYRGGAPIHWAIINGERETGITLMYMVEELDAGDIIAQHAVPIHPQDTVGSLHDRLKELGARLLMDTMPALLAGQIRPTPQDDSKATYAPNLRREDERIDWHRTAEEVYNRIRGLNPWPVAYSTFRGETWKIWWGRPVRREHQAPPGTILEVTQEAVIVACGRDALEILQIQPSGKTRMTVADYLRGRTIQPGECFESGG</sequence>
<dbReference type="Gene3D" id="3.40.50.170">
    <property type="entry name" value="Formyl transferase, N-terminal domain"/>
    <property type="match status" value="1"/>
</dbReference>
<evidence type="ECO:0000256" key="6">
    <source>
        <dbReference type="ARBA" id="ARBA00022917"/>
    </source>
</evidence>
<dbReference type="Pfam" id="PF00551">
    <property type="entry name" value="Formyl_trans_N"/>
    <property type="match status" value="1"/>
</dbReference>
<evidence type="ECO:0000313" key="12">
    <source>
        <dbReference type="Proteomes" id="UP000196475"/>
    </source>
</evidence>
<dbReference type="InterPro" id="IPR037022">
    <property type="entry name" value="Formyl_trans_C_sf"/>
</dbReference>
<dbReference type="InterPro" id="IPR036477">
    <property type="entry name" value="Formyl_transf_N_sf"/>
</dbReference>
<dbReference type="EMBL" id="LZRT01000070">
    <property type="protein sequence ID" value="OUM87720.1"/>
    <property type="molecule type" value="Genomic_DNA"/>
</dbReference>
<dbReference type="InterPro" id="IPR011034">
    <property type="entry name" value="Formyl_transferase-like_C_sf"/>
</dbReference>
<keyword evidence="5 8" id="KW-0808">Transferase</keyword>
<dbReference type="InterPro" id="IPR041711">
    <property type="entry name" value="Met-tRNA-FMT_N"/>
</dbReference>
<dbReference type="InterPro" id="IPR044135">
    <property type="entry name" value="Met-tRNA-FMT_C"/>
</dbReference>
<dbReference type="HAMAP" id="MF_00182">
    <property type="entry name" value="Formyl_trans"/>
    <property type="match status" value="1"/>
</dbReference>
<keyword evidence="6 8" id="KW-0648">Protein biosynthesis</keyword>
<evidence type="ECO:0000259" key="10">
    <source>
        <dbReference type="Pfam" id="PF02911"/>
    </source>
</evidence>
<evidence type="ECO:0000256" key="1">
    <source>
        <dbReference type="ARBA" id="ARBA00002606"/>
    </source>
</evidence>
<dbReference type="FunFam" id="3.40.50.12230:FF:000001">
    <property type="entry name" value="Methionyl-tRNA formyltransferase"/>
    <property type="match status" value="1"/>
</dbReference>
<dbReference type="SUPFAM" id="SSF53328">
    <property type="entry name" value="Formyltransferase"/>
    <property type="match status" value="1"/>
</dbReference>
<dbReference type="NCBIfam" id="TIGR00460">
    <property type="entry name" value="fmt"/>
    <property type="match status" value="1"/>
</dbReference>
<reference evidence="12" key="1">
    <citation type="submission" date="2016-06" db="EMBL/GenBank/DDBJ databases">
        <authorList>
            <person name="Nascimento L."/>
            <person name="Pereira R.V."/>
            <person name="Martins L.F."/>
            <person name="Quaggio R.B."/>
            <person name="Silva A.M."/>
            <person name="Setubal J.C."/>
        </authorList>
    </citation>
    <scope>NUCLEOTIDE SEQUENCE [LARGE SCALE GENOMIC DNA]</scope>
</reference>
<evidence type="ECO:0000256" key="2">
    <source>
        <dbReference type="ARBA" id="ARBA00010699"/>
    </source>
</evidence>
<feature type="domain" description="Formyl transferase N-terminal" evidence="9">
    <location>
        <begin position="4"/>
        <end position="180"/>
    </location>
</feature>
<protein>
    <recommendedName>
        <fullName evidence="4 8">Methionyl-tRNA formyltransferase</fullName>
        <ecNumber evidence="3 8">2.1.2.9</ecNumber>
    </recommendedName>
</protein>
<organism evidence="11 12">
    <name type="scientific">Bacillus thermozeamaize</name>
    <dbReference type="NCBI Taxonomy" id="230954"/>
    <lineage>
        <taxon>Bacteria</taxon>
        <taxon>Bacillati</taxon>
        <taxon>Bacillota</taxon>
        <taxon>Bacilli</taxon>
        <taxon>Bacillales</taxon>
        <taxon>Bacillaceae</taxon>
        <taxon>Bacillus</taxon>
    </lineage>
</organism>
<evidence type="ECO:0000256" key="3">
    <source>
        <dbReference type="ARBA" id="ARBA00012261"/>
    </source>
</evidence>
<feature type="domain" description="Formyl transferase C-terminal" evidence="10">
    <location>
        <begin position="206"/>
        <end position="302"/>
    </location>
</feature>
<dbReference type="Pfam" id="PF02911">
    <property type="entry name" value="Formyl_trans_C"/>
    <property type="match status" value="1"/>
</dbReference>
<evidence type="ECO:0000259" key="9">
    <source>
        <dbReference type="Pfam" id="PF00551"/>
    </source>
</evidence>
<comment type="similarity">
    <text evidence="2 8">Belongs to the Fmt family.</text>
</comment>
<dbReference type="Proteomes" id="UP000196475">
    <property type="component" value="Unassembled WGS sequence"/>
</dbReference>
<comment type="catalytic activity">
    <reaction evidence="7 8">
        <text>L-methionyl-tRNA(fMet) + (6R)-10-formyltetrahydrofolate = N-formyl-L-methionyl-tRNA(fMet) + (6S)-5,6,7,8-tetrahydrofolate + H(+)</text>
        <dbReference type="Rhea" id="RHEA:24380"/>
        <dbReference type="Rhea" id="RHEA-COMP:9952"/>
        <dbReference type="Rhea" id="RHEA-COMP:9953"/>
        <dbReference type="ChEBI" id="CHEBI:15378"/>
        <dbReference type="ChEBI" id="CHEBI:57453"/>
        <dbReference type="ChEBI" id="CHEBI:78530"/>
        <dbReference type="ChEBI" id="CHEBI:78844"/>
        <dbReference type="ChEBI" id="CHEBI:195366"/>
        <dbReference type="EC" id="2.1.2.9"/>
    </reaction>
</comment>
<dbReference type="CDD" id="cd08704">
    <property type="entry name" value="Met_tRNA_FMT_C"/>
    <property type="match status" value="1"/>
</dbReference>
<evidence type="ECO:0000256" key="5">
    <source>
        <dbReference type="ARBA" id="ARBA00022679"/>
    </source>
</evidence>
<proteinExistence type="inferred from homology"/>
<dbReference type="FunFam" id="3.40.50.170:FF:000004">
    <property type="entry name" value="Methionyl-tRNA formyltransferase"/>
    <property type="match status" value="1"/>
</dbReference>
<dbReference type="SUPFAM" id="SSF50486">
    <property type="entry name" value="FMT C-terminal domain-like"/>
    <property type="match status" value="1"/>
</dbReference>
<accession>A0A1Y3PK35</accession>
<dbReference type="Gene3D" id="3.10.25.10">
    <property type="entry name" value="Formyl transferase, C-terminal domain"/>
    <property type="match status" value="1"/>
</dbReference>
<dbReference type="InterPro" id="IPR005793">
    <property type="entry name" value="Formyl_trans_C"/>
</dbReference>
<dbReference type="InterPro" id="IPR002376">
    <property type="entry name" value="Formyl_transf_N"/>
</dbReference>
<dbReference type="PROSITE" id="PS00373">
    <property type="entry name" value="GART"/>
    <property type="match status" value="1"/>
</dbReference>
<evidence type="ECO:0000256" key="4">
    <source>
        <dbReference type="ARBA" id="ARBA00016014"/>
    </source>
</evidence>
<comment type="function">
    <text evidence="1 8">Attaches a formyl group to the free amino group of methionyl-tRNA(fMet). The formyl group appears to play a dual role in the initiator identity of N-formylmethionyl-tRNA by promoting its recognition by IF2 and preventing the misappropriation of this tRNA by the elongation apparatus.</text>
</comment>
<dbReference type="EC" id="2.1.2.9" evidence="3 8"/>
<comment type="caution">
    <text evidence="11">The sequence shown here is derived from an EMBL/GenBank/DDBJ whole genome shotgun (WGS) entry which is preliminary data.</text>
</comment>
<evidence type="ECO:0000256" key="7">
    <source>
        <dbReference type="ARBA" id="ARBA00048558"/>
    </source>
</evidence>
<evidence type="ECO:0000256" key="8">
    <source>
        <dbReference type="HAMAP-Rule" id="MF_00182"/>
    </source>
</evidence>
<feature type="binding site" evidence="8">
    <location>
        <begin position="111"/>
        <end position="114"/>
    </location>
    <ligand>
        <name>(6S)-5,6,7,8-tetrahydrofolate</name>
        <dbReference type="ChEBI" id="CHEBI:57453"/>
    </ligand>
</feature>
<dbReference type="AlphaFoldDB" id="A0A1Y3PK35"/>
<dbReference type="GO" id="GO:0005829">
    <property type="term" value="C:cytosol"/>
    <property type="evidence" value="ECO:0007669"/>
    <property type="project" value="TreeGrafter"/>
</dbReference>
<name>A0A1Y3PK35_9BACI</name>
<dbReference type="PANTHER" id="PTHR11138:SF5">
    <property type="entry name" value="METHIONYL-TRNA FORMYLTRANSFERASE, MITOCHONDRIAL"/>
    <property type="match status" value="1"/>
</dbReference>
<dbReference type="InterPro" id="IPR005794">
    <property type="entry name" value="Fmt"/>
</dbReference>
<evidence type="ECO:0000313" key="11">
    <source>
        <dbReference type="EMBL" id="OUM87720.1"/>
    </source>
</evidence>
<dbReference type="InterPro" id="IPR001555">
    <property type="entry name" value="GART_AS"/>
</dbReference>
<dbReference type="PANTHER" id="PTHR11138">
    <property type="entry name" value="METHIONYL-TRNA FORMYLTRANSFERASE"/>
    <property type="match status" value="1"/>
</dbReference>
<dbReference type="GO" id="GO:0004479">
    <property type="term" value="F:methionyl-tRNA formyltransferase activity"/>
    <property type="evidence" value="ECO:0007669"/>
    <property type="project" value="UniProtKB-UniRule"/>
</dbReference>